<organism evidence="2 3">
    <name type="scientific">Steinernema carpocapsae</name>
    <name type="common">Entomopathogenic nematode</name>
    <dbReference type="NCBI Taxonomy" id="34508"/>
    <lineage>
        <taxon>Eukaryota</taxon>
        <taxon>Metazoa</taxon>
        <taxon>Ecdysozoa</taxon>
        <taxon>Nematoda</taxon>
        <taxon>Chromadorea</taxon>
        <taxon>Rhabditida</taxon>
        <taxon>Tylenchina</taxon>
        <taxon>Panagrolaimomorpha</taxon>
        <taxon>Strongyloidoidea</taxon>
        <taxon>Steinernematidae</taxon>
        <taxon>Steinernema</taxon>
    </lineage>
</organism>
<reference evidence="2 3" key="2">
    <citation type="journal article" date="2019" name="G3 (Bethesda)">
        <title>Hybrid Assembly of the Genome of the Entomopathogenic Nematode Steinernema carpocapsae Identifies the X-Chromosome.</title>
        <authorList>
            <person name="Serra L."/>
            <person name="Macchietto M."/>
            <person name="Macias-Munoz A."/>
            <person name="McGill C.J."/>
            <person name="Rodriguez I.M."/>
            <person name="Rodriguez B."/>
            <person name="Murad R."/>
            <person name="Mortazavi A."/>
        </authorList>
    </citation>
    <scope>NUCLEOTIDE SEQUENCE [LARGE SCALE GENOMIC DNA]</scope>
    <source>
        <strain evidence="2 3">ALL</strain>
    </source>
</reference>
<dbReference type="Proteomes" id="UP000298663">
    <property type="component" value="Unassembled WGS sequence"/>
</dbReference>
<keyword evidence="3" id="KW-1185">Reference proteome</keyword>
<dbReference type="AlphaFoldDB" id="A0A4U8UXC0"/>
<sequence>MKQKDTKNCNKKPIAASLITRALVLFTLRSTGLESLEQCSLLPGVLAADILCALQLTSVLHTSRAKTGRQADRDKGIKCNSTFS</sequence>
<name>A0A4U8UXC0_STECR</name>
<accession>A0A4U8UXC0</accession>
<reference evidence="2 3" key="1">
    <citation type="journal article" date="2015" name="Genome Biol.">
        <title>Comparative genomics of Steinernema reveals deeply conserved gene regulatory networks.</title>
        <authorList>
            <person name="Dillman A.R."/>
            <person name="Macchietto M."/>
            <person name="Porter C.F."/>
            <person name="Rogers A."/>
            <person name="Williams B."/>
            <person name="Antoshechkin I."/>
            <person name="Lee M.M."/>
            <person name="Goodwin Z."/>
            <person name="Lu X."/>
            <person name="Lewis E.E."/>
            <person name="Goodrich-Blair H."/>
            <person name="Stock S.P."/>
            <person name="Adams B.J."/>
            <person name="Sternberg P.W."/>
            <person name="Mortazavi A."/>
        </authorList>
    </citation>
    <scope>NUCLEOTIDE SEQUENCE [LARGE SCALE GENOMIC DNA]</scope>
    <source>
        <strain evidence="2 3">ALL</strain>
    </source>
</reference>
<comment type="caution">
    <text evidence="2">The sequence shown here is derived from an EMBL/GenBank/DDBJ whole genome shotgun (WGS) entry which is preliminary data.</text>
</comment>
<evidence type="ECO:0000313" key="2">
    <source>
        <dbReference type="EMBL" id="TMS36528.1"/>
    </source>
</evidence>
<protein>
    <submittedName>
        <fullName evidence="2">Uncharacterized protein</fullName>
    </submittedName>
</protein>
<gene>
    <name evidence="2" type="ORF">L596_003673</name>
</gene>
<evidence type="ECO:0000256" key="1">
    <source>
        <dbReference type="SAM" id="MobiDB-lite"/>
    </source>
</evidence>
<proteinExistence type="predicted"/>
<feature type="region of interest" description="Disordered" evidence="1">
    <location>
        <begin position="65"/>
        <end position="84"/>
    </location>
</feature>
<dbReference type="EMBL" id="AZBU02000001">
    <property type="protein sequence ID" value="TMS36528.1"/>
    <property type="molecule type" value="Genomic_DNA"/>
</dbReference>
<evidence type="ECO:0000313" key="3">
    <source>
        <dbReference type="Proteomes" id="UP000298663"/>
    </source>
</evidence>